<dbReference type="Proteomes" id="UP000510888">
    <property type="component" value="Chromosome 1"/>
</dbReference>
<sequence length="104" mass="11085">MKTVLRRILSEWARLDVPPDMLADDADLYAAGLSAIGTVQLMLSIEDEFDVEIPNRMLRRDVFSSIDSLAAAVTELQGARTGSGINASLMQAAASAGAFSPDTL</sequence>
<name>A0A7I8BKS5_9BURK</name>
<evidence type="ECO:0000259" key="1">
    <source>
        <dbReference type="PROSITE" id="PS50075"/>
    </source>
</evidence>
<dbReference type="PROSITE" id="PS50075">
    <property type="entry name" value="CARRIER"/>
    <property type="match status" value="1"/>
</dbReference>
<evidence type="ECO:0000313" key="2">
    <source>
        <dbReference type="EMBL" id="BCF88791.1"/>
    </source>
</evidence>
<evidence type="ECO:0000313" key="3">
    <source>
        <dbReference type="Proteomes" id="UP000510888"/>
    </source>
</evidence>
<gene>
    <name evidence="2" type="ORF">PPGU16_18580</name>
</gene>
<dbReference type="KEGG" id="plad:PPGU16_18580"/>
<dbReference type="NCBIfam" id="NF005480">
    <property type="entry name" value="PRK07081.1"/>
    <property type="match status" value="1"/>
</dbReference>
<dbReference type="Pfam" id="PF00550">
    <property type="entry name" value="PP-binding"/>
    <property type="match status" value="1"/>
</dbReference>
<accession>A0A7I8BKS5</accession>
<keyword evidence="3" id="KW-1185">Reference proteome</keyword>
<dbReference type="AlphaFoldDB" id="A0A7I8BKS5"/>
<dbReference type="EMBL" id="AP023174">
    <property type="protein sequence ID" value="BCF88791.1"/>
    <property type="molecule type" value="Genomic_DNA"/>
</dbReference>
<protein>
    <recommendedName>
        <fullName evidence="1">Carrier domain-containing protein</fullName>
    </recommendedName>
</protein>
<reference evidence="2 3" key="1">
    <citation type="journal article" date="2020" name="Genes (Basel)">
        <title>Genomic Comparison of Insect Gut Symbionts from Divergent Burkholderia Subclades.</title>
        <authorList>
            <person name="Takeshita K."/>
            <person name="Kikuchi Y."/>
        </authorList>
    </citation>
    <scope>NUCLEOTIDE SEQUENCE [LARGE SCALE GENOMIC DNA]</scope>
    <source>
        <strain evidence="2 3">PGU16</strain>
    </source>
</reference>
<dbReference type="InterPro" id="IPR009081">
    <property type="entry name" value="PP-bd_ACP"/>
</dbReference>
<dbReference type="InterPro" id="IPR036736">
    <property type="entry name" value="ACP-like_sf"/>
</dbReference>
<dbReference type="Gene3D" id="1.10.1200.10">
    <property type="entry name" value="ACP-like"/>
    <property type="match status" value="1"/>
</dbReference>
<dbReference type="SUPFAM" id="SSF47336">
    <property type="entry name" value="ACP-like"/>
    <property type="match status" value="1"/>
</dbReference>
<feature type="domain" description="Carrier" evidence="1">
    <location>
        <begin position="1"/>
        <end position="77"/>
    </location>
</feature>
<organism evidence="2 3">
    <name type="scientific">Paraburkholderia largidicola</name>
    <dbReference type="NCBI Taxonomy" id="3014751"/>
    <lineage>
        <taxon>Bacteria</taxon>
        <taxon>Pseudomonadati</taxon>
        <taxon>Pseudomonadota</taxon>
        <taxon>Betaproteobacteria</taxon>
        <taxon>Burkholderiales</taxon>
        <taxon>Burkholderiaceae</taxon>
        <taxon>Paraburkholderia</taxon>
    </lineage>
</organism>
<proteinExistence type="predicted"/>